<dbReference type="FunFam" id="1.10.472.10:FF:000024">
    <property type="entry name" value="G1/S-specific cyclin-E1"/>
    <property type="match status" value="1"/>
</dbReference>
<evidence type="ECO:0000256" key="2">
    <source>
        <dbReference type="ARBA" id="ARBA00007143"/>
    </source>
</evidence>
<evidence type="ECO:0000256" key="1">
    <source>
        <dbReference type="ARBA" id="ARBA00004123"/>
    </source>
</evidence>
<organism evidence="15 16">
    <name type="scientific">Chinchilla lanigera</name>
    <name type="common">Long-tailed chinchilla</name>
    <name type="synonym">Chinchilla villidera</name>
    <dbReference type="NCBI Taxonomy" id="34839"/>
    <lineage>
        <taxon>Eukaryota</taxon>
        <taxon>Metazoa</taxon>
        <taxon>Chordata</taxon>
        <taxon>Craniata</taxon>
        <taxon>Vertebrata</taxon>
        <taxon>Euteleostomi</taxon>
        <taxon>Mammalia</taxon>
        <taxon>Eutheria</taxon>
        <taxon>Euarchontoglires</taxon>
        <taxon>Glires</taxon>
        <taxon>Rodentia</taxon>
        <taxon>Hystricomorpha</taxon>
        <taxon>Chinchillidae</taxon>
        <taxon>Chinchilla</taxon>
    </lineage>
</organism>
<feature type="compositionally biased region" description="Basic and acidic residues" evidence="12">
    <location>
        <begin position="1"/>
        <end position="20"/>
    </location>
</feature>
<sequence length="410" mass="46823">MPRERKERDAKEQDTMKEEGGTDVSVRSRKRKANVAVFLQDPDEEVAKIDRTSRGQCGSQSCDNNTVCANPSLMPTPAKEDGEPEYPISTFVPRKSAPPPRASPLPVLNWANREEVWKIMLNKEETYIRDEHFLQRHPLLQPKMRAILLDWLMEVCEVYKLHRETFYLAQDFFDRYMATQENIVKTLLQLIGISSLFIAAKLEEIYPPKLHQFAYVTDGACSGDEILTMELVIMQALKWRLSPLTIVSWLNVYMQVAYLNDVYEVLLPQYPQHIFIQVAELLDLCVLDVGCLEFPYGVLAASALYHFTSSEMMQKVSGYQWCDIEKCVKWMIPFAMVIREAGNSKVKHFRGVPIEDSHNIQTHINSLDLLDKAQAKKAILLEESRLSPVPSGVLTPPQSSKKQSSEPDTA</sequence>
<dbReference type="SMART" id="SM01332">
    <property type="entry name" value="Cyclin_C"/>
    <property type="match status" value="1"/>
</dbReference>
<dbReference type="GO" id="GO:0051301">
    <property type="term" value="P:cell division"/>
    <property type="evidence" value="ECO:0007669"/>
    <property type="project" value="UniProtKB-KW"/>
</dbReference>
<evidence type="ECO:0000256" key="8">
    <source>
        <dbReference type="ARBA" id="ARBA00023306"/>
    </source>
</evidence>
<dbReference type="InterPro" id="IPR036915">
    <property type="entry name" value="Cyclin-like_sf"/>
</dbReference>
<dbReference type="PANTHER" id="PTHR10177">
    <property type="entry name" value="CYCLINS"/>
    <property type="match status" value="1"/>
</dbReference>
<dbReference type="FunFam" id="1.10.472.10:FF:000140">
    <property type="entry name" value="G1/S-specific cyclin-E1"/>
    <property type="match status" value="1"/>
</dbReference>
<evidence type="ECO:0000256" key="12">
    <source>
        <dbReference type="SAM" id="MobiDB-lite"/>
    </source>
</evidence>
<evidence type="ECO:0000256" key="3">
    <source>
        <dbReference type="ARBA" id="ARBA00022553"/>
    </source>
</evidence>
<dbReference type="CDD" id="cd20579">
    <property type="entry name" value="CYCLIN_CCNE1_rpt1"/>
    <property type="match status" value="1"/>
</dbReference>
<gene>
    <name evidence="15" type="primary">CCNE1</name>
</gene>
<dbReference type="SUPFAM" id="SSF47954">
    <property type="entry name" value="Cyclin-like"/>
    <property type="match status" value="2"/>
</dbReference>
<dbReference type="SMART" id="SM00385">
    <property type="entry name" value="CYCLIN"/>
    <property type="match status" value="1"/>
</dbReference>
<feature type="region of interest" description="Disordered" evidence="12">
    <location>
        <begin position="1"/>
        <end position="28"/>
    </location>
</feature>
<evidence type="ECO:0000256" key="6">
    <source>
        <dbReference type="ARBA" id="ARBA00023127"/>
    </source>
</evidence>
<dbReference type="Pfam" id="PF02984">
    <property type="entry name" value="Cyclin_C"/>
    <property type="match status" value="1"/>
</dbReference>
<keyword evidence="3" id="KW-0597">Phosphoprotein</keyword>
<reference evidence="15" key="2">
    <citation type="submission" date="2025-09" db="UniProtKB">
        <authorList>
            <consortium name="Ensembl"/>
        </authorList>
    </citation>
    <scope>IDENTIFICATION</scope>
</reference>
<accession>A0A8C2YU70</accession>
<proteinExistence type="inferred from homology"/>
<evidence type="ECO:0000256" key="4">
    <source>
        <dbReference type="ARBA" id="ARBA00022618"/>
    </source>
</evidence>
<evidence type="ECO:0000256" key="10">
    <source>
        <dbReference type="ARBA" id="ARBA00071833"/>
    </source>
</evidence>
<evidence type="ECO:0000256" key="11">
    <source>
        <dbReference type="RuleBase" id="RU000383"/>
    </source>
</evidence>
<dbReference type="RefSeq" id="XP_005400164.1">
    <property type="nucleotide sequence ID" value="XM_005400107.2"/>
</dbReference>
<dbReference type="InterPro" id="IPR004367">
    <property type="entry name" value="Cyclin_C-dom"/>
</dbReference>
<dbReference type="InterPro" id="IPR039361">
    <property type="entry name" value="Cyclin"/>
</dbReference>
<evidence type="ECO:0000256" key="7">
    <source>
        <dbReference type="ARBA" id="ARBA00023242"/>
    </source>
</evidence>
<evidence type="ECO:0000256" key="5">
    <source>
        <dbReference type="ARBA" id="ARBA00022843"/>
    </source>
</evidence>
<evidence type="ECO:0000313" key="16">
    <source>
        <dbReference type="Proteomes" id="UP000694398"/>
    </source>
</evidence>
<dbReference type="OrthoDB" id="5590282at2759"/>
<dbReference type="CTD" id="898"/>
<comment type="subcellular location">
    <subcellularLocation>
        <location evidence="1">Nucleus</location>
    </subcellularLocation>
</comment>
<feature type="domain" description="Cyclin C-terminal" evidence="14">
    <location>
        <begin position="244"/>
        <end position="366"/>
    </location>
</feature>
<dbReference type="PROSITE" id="PS00292">
    <property type="entry name" value="CYCLINS"/>
    <property type="match status" value="1"/>
</dbReference>
<dbReference type="InterPro" id="IPR048258">
    <property type="entry name" value="Cyclins_cyclin-box"/>
</dbReference>
<dbReference type="GO" id="GO:0016538">
    <property type="term" value="F:cyclin-dependent protein serine/threonine kinase regulator activity"/>
    <property type="evidence" value="ECO:0007669"/>
    <property type="project" value="InterPro"/>
</dbReference>
<evidence type="ECO:0000259" key="13">
    <source>
        <dbReference type="SMART" id="SM00385"/>
    </source>
</evidence>
<keyword evidence="5" id="KW-0832">Ubl conjugation</keyword>
<comment type="similarity">
    <text evidence="2">Belongs to the cyclin family. Cyclin E subfamily.</text>
</comment>
<evidence type="ECO:0000313" key="15">
    <source>
        <dbReference type="Ensembl" id="ENSCLAP00000023624.1"/>
    </source>
</evidence>
<evidence type="ECO:0000256" key="9">
    <source>
        <dbReference type="ARBA" id="ARBA00037610"/>
    </source>
</evidence>
<feature type="domain" description="Cyclin-like" evidence="13">
    <location>
        <begin position="150"/>
        <end position="235"/>
    </location>
</feature>
<reference evidence="15" key="1">
    <citation type="submission" date="2025-08" db="UniProtKB">
        <authorList>
            <consortium name="Ensembl"/>
        </authorList>
    </citation>
    <scope>IDENTIFICATION</scope>
</reference>
<dbReference type="InterPro" id="IPR006671">
    <property type="entry name" value="Cyclin_N"/>
</dbReference>
<dbReference type="GO" id="GO:0044772">
    <property type="term" value="P:mitotic cell cycle phase transition"/>
    <property type="evidence" value="ECO:0007669"/>
    <property type="project" value="InterPro"/>
</dbReference>
<feature type="region of interest" description="Disordered" evidence="12">
    <location>
        <begin position="388"/>
        <end position="410"/>
    </location>
</feature>
<dbReference type="Ensembl" id="ENSCLAT00000023848.1">
    <property type="protein sequence ID" value="ENSCLAP00000023624.1"/>
    <property type="gene ID" value="ENSCLAG00000016202.1"/>
</dbReference>
<keyword evidence="16" id="KW-1185">Reference proteome</keyword>
<dbReference type="OMA" id="KMEMTRK"/>
<dbReference type="Gene3D" id="1.10.472.10">
    <property type="entry name" value="Cyclin-like"/>
    <property type="match status" value="2"/>
</dbReference>
<dbReference type="GO" id="GO:0005634">
    <property type="term" value="C:nucleus"/>
    <property type="evidence" value="ECO:0007669"/>
    <property type="project" value="UniProtKB-SubCell"/>
</dbReference>
<dbReference type="GeneID" id="102010889"/>
<dbReference type="AlphaFoldDB" id="A0A8C2YU70"/>
<evidence type="ECO:0000259" key="14">
    <source>
        <dbReference type="SMART" id="SM01332"/>
    </source>
</evidence>
<keyword evidence="4" id="KW-0132">Cell division</keyword>
<name>A0A8C2YU70_CHILA</name>
<protein>
    <recommendedName>
        <fullName evidence="10">G1/S-specific cyclin-E1</fullName>
    </recommendedName>
</protein>
<dbReference type="Proteomes" id="UP000694398">
    <property type="component" value="Unassembled WGS sequence"/>
</dbReference>
<keyword evidence="7" id="KW-0539">Nucleus</keyword>
<dbReference type="CDD" id="cd20581">
    <property type="entry name" value="CYCLIN_CCNE1_rpt2"/>
    <property type="match status" value="1"/>
</dbReference>
<keyword evidence="8" id="KW-0131">Cell cycle</keyword>
<feature type="region of interest" description="Disordered" evidence="12">
    <location>
        <begin position="73"/>
        <end position="98"/>
    </location>
</feature>
<keyword evidence="6 11" id="KW-0195">Cyclin</keyword>
<dbReference type="InterPro" id="IPR013763">
    <property type="entry name" value="Cyclin-like_dom"/>
</dbReference>
<dbReference type="GeneTree" id="ENSGT00940000156256"/>
<comment type="function">
    <text evidence="9">Essential for the control of the cell cycle at the G1/S (start) transition.</text>
</comment>
<dbReference type="Pfam" id="PF00134">
    <property type="entry name" value="Cyclin_N"/>
    <property type="match status" value="1"/>
</dbReference>